<dbReference type="Pfam" id="PF00593">
    <property type="entry name" value="TonB_dep_Rec_b-barrel"/>
    <property type="match status" value="1"/>
</dbReference>
<keyword evidence="5" id="KW-0732">Signal</keyword>
<dbReference type="Gene3D" id="2.170.130.10">
    <property type="entry name" value="TonB-dependent receptor, plug domain"/>
    <property type="match status" value="1"/>
</dbReference>
<reference evidence="9" key="1">
    <citation type="journal article" date="2019" name="Int. J. Syst. Evol. Microbiol.">
        <title>The Global Catalogue of Microorganisms (GCM) 10K type strain sequencing project: providing services to taxonomists for standard genome sequencing and annotation.</title>
        <authorList>
            <consortium name="The Broad Institute Genomics Platform"/>
            <consortium name="The Broad Institute Genome Sequencing Center for Infectious Disease"/>
            <person name="Wu L."/>
            <person name="Ma J."/>
        </authorList>
    </citation>
    <scope>NUCLEOTIDE SEQUENCE [LARGE SCALE GENOMIC DNA]</scope>
    <source>
        <strain evidence="9">KACC 12507</strain>
    </source>
</reference>
<keyword evidence="9" id="KW-1185">Reference proteome</keyword>
<keyword evidence="3" id="KW-0998">Cell outer membrane</keyword>
<dbReference type="NCBIfam" id="TIGR01782">
    <property type="entry name" value="TonB-Xanth-Caul"/>
    <property type="match status" value="1"/>
</dbReference>
<evidence type="ECO:0000256" key="4">
    <source>
        <dbReference type="RuleBase" id="RU003357"/>
    </source>
</evidence>
<dbReference type="EMBL" id="JBHSGU010000017">
    <property type="protein sequence ID" value="MFC4701565.1"/>
    <property type="molecule type" value="Genomic_DNA"/>
</dbReference>
<evidence type="ECO:0000256" key="2">
    <source>
        <dbReference type="ARBA" id="ARBA00023136"/>
    </source>
</evidence>
<keyword evidence="4" id="KW-0798">TonB box</keyword>
<name>A0ABV9LZ24_9ALTE</name>
<dbReference type="SUPFAM" id="SSF56935">
    <property type="entry name" value="Porins"/>
    <property type="match status" value="1"/>
</dbReference>
<evidence type="ECO:0000256" key="5">
    <source>
        <dbReference type="SAM" id="SignalP"/>
    </source>
</evidence>
<dbReference type="InterPro" id="IPR037066">
    <property type="entry name" value="Plug_dom_sf"/>
</dbReference>
<feature type="domain" description="TonB-dependent receptor plug" evidence="7">
    <location>
        <begin position="57"/>
        <end position="167"/>
    </location>
</feature>
<sequence length="1009" mass="109998">MKAHKCFKKSVLATSISVLLCGAAATPVMAQQNDDAELEVIQVSGIRSSLQASTAVKRDSVGVVDAISAEDIGKFPDTNLAESLQRITGVSISRQNGEGSEITVRGFGGGNNMITLNGRMMPAGGVYAGSSAPTRAFDFANLASESVSAVEVYKTSKADIATGGIGATVNILTARPLENPTMRSTIGVKAVHDTTNRTGDDVTPELSGIYNFVNDDETFGVTVSASYQKRDSGSTGVTVNEWNIGVWGENDLYNNQFDASIFENAPAPGQLYARPNDFRYVFSNLERERTNGQVTFQYRPMENLTATVDYTYAENDLVEQRGELGNWIQNGSNLERVVFDNSAVATPISISERYSGVVDQGHEQQLRTQANELKSLGFNLEYQMNDDLSFRFDFHDSTLESLPTGKGDSDLGISEIRTSLGAPTVAAKTLTFDGDIPTFVTELNDNFDRGGLGLSGNGNGVLDAGDVGSSIGVIDHHQQITDVTQIKLDGTFEFDDGQFDFGIETREMEMSAQRTAWLPMNLGGWSVANPGEFPEGMIQPFDIAGEFDDYNADNPNTGFIGDAAELMRFALGLYPDPNNNYAPNPIFEARDNLQEDSFAAYFQVALQGELGGMETNFLAGMRYEKTDVTSTSLFTAPSYLVWASDNDFSSFTPADTEATPLSEESDYDYILPSMDFDIMFTEDLKGRFSYSKTIARAGYGALRASAGGFSTNGSSLLSAIPTANSSNPGLLPLESDNFDVSLEYYYDDSYVSVGLFEKRVSNFIGIGTVDRTFAGILDQTAGPRAQAARQALQDLGVAVDNRSLFTMMGIIQQGGSPADYTGSEQQVQEIELAVDIIPQAGDPEMVFRTTQPLNNEDAEIRGAEFAIQHFFGESGFGFQANYTIVNGDVAYDTEALPSESQFALVGLSDTANFVGFYEKDGFAARIAWNWRDDYLATASRGGFNNPIFVEAYDQIDVNLSYDVNDQLSVFLEAINITDEDERSHVRNERQLWRLNDQGARYQLGARYVF</sequence>
<dbReference type="Proteomes" id="UP001595897">
    <property type="component" value="Unassembled WGS sequence"/>
</dbReference>
<dbReference type="InterPro" id="IPR036942">
    <property type="entry name" value="Beta-barrel_TonB_sf"/>
</dbReference>
<proteinExistence type="inferred from homology"/>
<gene>
    <name evidence="8" type="ORF">ACFO4O_15515</name>
</gene>
<dbReference type="RefSeq" id="WP_382410166.1">
    <property type="nucleotide sequence ID" value="NZ_JBHSGU010000017.1"/>
</dbReference>
<dbReference type="PANTHER" id="PTHR40980:SF3">
    <property type="entry name" value="TONB-DEPENDENT RECEPTOR-LIKE BETA-BARREL DOMAIN-CONTAINING PROTEIN"/>
    <property type="match status" value="1"/>
</dbReference>
<evidence type="ECO:0000256" key="3">
    <source>
        <dbReference type="ARBA" id="ARBA00023237"/>
    </source>
</evidence>
<dbReference type="InterPro" id="IPR000531">
    <property type="entry name" value="Beta-barrel_TonB"/>
</dbReference>
<comment type="subcellular location">
    <subcellularLocation>
        <location evidence="1 4">Cell outer membrane</location>
    </subcellularLocation>
</comment>
<dbReference type="InterPro" id="IPR012910">
    <property type="entry name" value="Plug_dom"/>
</dbReference>
<evidence type="ECO:0000259" key="6">
    <source>
        <dbReference type="Pfam" id="PF00593"/>
    </source>
</evidence>
<dbReference type="PANTHER" id="PTHR40980">
    <property type="entry name" value="PLUG DOMAIN-CONTAINING PROTEIN"/>
    <property type="match status" value="1"/>
</dbReference>
<evidence type="ECO:0000313" key="8">
    <source>
        <dbReference type="EMBL" id="MFC4701565.1"/>
    </source>
</evidence>
<accession>A0ABV9LZ24</accession>
<feature type="chain" id="PRO_5045613668" evidence="5">
    <location>
        <begin position="31"/>
        <end position="1009"/>
    </location>
</feature>
<keyword evidence="2 4" id="KW-0472">Membrane</keyword>
<protein>
    <submittedName>
        <fullName evidence="8">TonB-dependent receptor</fullName>
    </submittedName>
</protein>
<evidence type="ECO:0000256" key="1">
    <source>
        <dbReference type="ARBA" id="ARBA00004442"/>
    </source>
</evidence>
<feature type="domain" description="TonB-dependent receptor-like beta-barrel" evidence="6">
    <location>
        <begin position="451"/>
        <end position="976"/>
    </location>
</feature>
<dbReference type="InterPro" id="IPR010104">
    <property type="entry name" value="TonB_rcpt_bac"/>
</dbReference>
<keyword evidence="8" id="KW-0675">Receptor</keyword>
<evidence type="ECO:0000259" key="7">
    <source>
        <dbReference type="Pfam" id="PF07715"/>
    </source>
</evidence>
<organism evidence="8 9">
    <name type="scientific">Glaciecola siphonariae</name>
    <dbReference type="NCBI Taxonomy" id="521012"/>
    <lineage>
        <taxon>Bacteria</taxon>
        <taxon>Pseudomonadati</taxon>
        <taxon>Pseudomonadota</taxon>
        <taxon>Gammaproteobacteria</taxon>
        <taxon>Alteromonadales</taxon>
        <taxon>Alteromonadaceae</taxon>
        <taxon>Glaciecola</taxon>
    </lineage>
</organism>
<dbReference type="Gene3D" id="2.40.170.20">
    <property type="entry name" value="TonB-dependent receptor, beta-barrel domain"/>
    <property type="match status" value="1"/>
</dbReference>
<dbReference type="Pfam" id="PF07715">
    <property type="entry name" value="Plug"/>
    <property type="match status" value="1"/>
</dbReference>
<evidence type="ECO:0000313" key="9">
    <source>
        <dbReference type="Proteomes" id="UP001595897"/>
    </source>
</evidence>
<feature type="signal peptide" evidence="5">
    <location>
        <begin position="1"/>
        <end position="30"/>
    </location>
</feature>
<comment type="similarity">
    <text evidence="4">Belongs to the TonB-dependent receptor family.</text>
</comment>
<comment type="caution">
    <text evidence="8">The sequence shown here is derived from an EMBL/GenBank/DDBJ whole genome shotgun (WGS) entry which is preliminary data.</text>
</comment>